<dbReference type="PANTHER" id="PTHR24252:SF7">
    <property type="entry name" value="HYALIN"/>
    <property type="match status" value="1"/>
</dbReference>
<dbReference type="SMART" id="SM00020">
    <property type="entry name" value="Tryp_SPc"/>
    <property type="match status" value="1"/>
</dbReference>
<dbReference type="InterPro" id="IPR001254">
    <property type="entry name" value="Trypsin_dom"/>
</dbReference>
<dbReference type="PROSITE" id="PS00134">
    <property type="entry name" value="TRYPSIN_HIS"/>
    <property type="match status" value="1"/>
</dbReference>
<dbReference type="InterPro" id="IPR001314">
    <property type="entry name" value="Peptidase_S1A"/>
</dbReference>
<dbReference type="Proteomes" id="UP001208570">
    <property type="component" value="Unassembled WGS sequence"/>
</dbReference>
<dbReference type="FunFam" id="2.40.10.10:FF:000166">
    <property type="entry name" value="Trypsin"/>
    <property type="match status" value="1"/>
</dbReference>
<dbReference type="InterPro" id="IPR043504">
    <property type="entry name" value="Peptidase_S1_PA_chymotrypsin"/>
</dbReference>
<dbReference type="PRINTS" id="PR00722">
    <property type="entry name" value="CHYMOTRYPSIN"/>
</dbReference>
<dbReference type="GO" id="GO:0006508">
    <property type="term" value="P:proteolysis"/>
    <property type="evidence" value="ECO:0007669"/>
    <property type="project" value="InterPro"/>
</dbReference>
<keyword evidence="1" id="KW-1015">Disulfide bond</keyword>
<dbReference type="InterPro" id="IPR018114">
    <property type="entry name" value="TRYPSIN_HIS"/>
</dbReference>
<dbReference type="InterPro" id="IPR009003">
    <property type="entry name" value="Peptidase_S1_PA"/>
</dbReference>
<evidence type="ECO:0000256" key="1">
    <source>
        <dbReference type="ARBA" id="ARBA00023157"/>
    </source>
</evidence>
<protein>
    <recommendedName>
        <fullName evidence="3">Peptidase S1 domain-containing protein</fullName>
    </recommendedName>
</protein>
<reference evidence="4" key="1">
    <citation type="journal article" date="2023" name="Mol. Biol. Evol.">
        <title>Third-Generation Sequencing Reveals the Adaptive Role of the Epigenome in Three Deep-Sea Polychaetes.</title>
        <authorList>
            <person name="Perez M."/>
            <person name="Aroh O."/>
            <person name="Sun Y."/>
            <person name="Lan Y."/>
            <person name="Juniper S.K."/>
            <person name="Young C.R."/>
            <person name="Angers B."/>
            <person name="Qian P.Y."/>
        </authorList>
    </citation>
    <scope>NUCLEOTIDE SEQUENCE</scope>
    <source>
        <strain evidence="4">P08H-3</strain>
    </source>
</reference>
<dbReference type="PROSITE" id="PS50240">
    <property type="entry name" value="TRYPSIN_DOM"/>
    <property type="match status" value="1"/>
</dbReference>
<evidence type="ECO:0000313" key="4">
    <source>
        <dbReference type="EMBL" id="KAK2165757.1"/>
    </source>
</evidence>
<proteinExistence type="predicted"/>
<name>A0AAD9NCZ5_9ANNE</name>
<dbReference type="GO" id="GO:0004252">
    <property type="term" value="F:serine-type endopeptidase activity"/>
    <property type="evidence" value="ECO:0007669"/>
    <property type="project" value="InterPro"/>
</dbReference>
<dbReference type="AlphaFoldDB" id="A0AAD9NCZ5"/>
<evidence type="ECO:0000259" key="3">
    <source>
        <dbReference type="PROSITE" id="PS50240"/>
    </source>
</evidence>
<comment type="caution">
    <text evidence="4">The sequence shown here is derived from an EMBL/GenBank/DDBJ whole genome shotgun (WGS) entry which is preliminary data.</text>
</comment>
<feature type="chain" id="PRO_5041972179" description="Peptidase S1 domain-containing protein" evidence="2">
    <location>
        <begin position="33"/>
        <end position="344"/>
    </location>
</feature>
<sequence length="344" mass="38705">MKFVSEYSDNMMIRLLFAVLIFILNSITYIQACGGCSTCKLSDSACVPTEVKTRQIPFSTGWWFTKRTGYKTVTTYYKGRPYCCGGYVLDGFTCNTAAMNCGGCDLTGTDSEQACVQSVQQKISRRSVISYKCNAWWWTVKTCYRTNIYYTLSRKEIRSCCSGYILNGDTCIKDNSPKTCGKSKYPSPGIRQIVGGNTAQPNEFPWQVRLIMNENGICGGTLIGSRWVLTAAHCAKQYADNPGRITIIGGDHLYQTPESTEQTSLPFYFHRYAISIFVHADYNTKTFDNDIALIRLNSPFTINDDVRPACLPEKCDEEYIDKRVIISGWGRTSKGNIYTQKCIS</sequence>
<evidence type="ECO:0000256" key="2">
    <source>
        <dbReference type="SAM" id="SignalP"/>
    </source>
</evidence>
<organism evidence="4 5">
    <name type="scientific">Paralvinella palmiformis</name>
    <dbReference type="NCBI Taxonomy" id="53620"/>
    <lineage>
        <taxon>Eukaryota</taxon>
        <taxon>Metazoa</taxon>
        <taxon>Spiralia</taxon>
        <taxon>Lophotrochozoa</taxon>
        <taxon>Annelida</taxon>
        <taxon>Polychaeta</taxon>
        <taxon>Sedentaria</taxon>
        <taxon>Canalipalpata</taxon>
        <taxon>Terebellida</taxon>
        <taxon>Terebelliformia</taxon>
        <taxon>Alvinellidae</taxon>
        <taxon>Paralvinella</taxon>
    </lineage>
</organism>
<dbReference type="CDD" id="cd00190">
    <property type="entry name" value="Tryp_SPc"/>
    <property type="match status" value="1"/>
</dbReference>
<evidence type="ECO:0000313" key="5">
    <source>
        <dbReference type="Proteomes" id="UP001208570"/>
    </source>
</evidence>
<keyword evidence="2" id="KW-0732">Signal</keyword>
<feature type="signal peptide" evidence="2">
    <location>
        <begin position="1"/>
        <end position="32"/>
    </location>
</feature>
<keyword evidence="5" id="KW-1185">Reference proteome</keyword>
<dbReference type="SUPFAM" id="SSF50494">
    <property type="entry name" value="Trypsin-like serine proteases"/>
    <property type="match status" value="1"/>
</dbReference>
<gene>
    <name evidence="4" type="ORF">LSH36_45g00015</name>
</gene>
<dbReference type="PANTHER" id="PTHR24252">
    <property type="entry name" value="ACROSIN-RELATED"/>
    <property type="match status" value="1"/>
</dbReference>
<dbReference type="Pfam" id="PF00089">
    <property type="entry name" value="Trypsin"/>
    <property type="match status" value="1"/>
</dbReference>
<dbReference type="Gene3D" id="2.40.10.10">
    <property type="entry name" value="Trypsin-like serine proteases"/>
    <property type="match status" value="1"/>
</dbReference>
<dbReference type="EMBL" id="JAODUP010000045">
    <property type="protein sequence ID" value="KAK2165757.1"/>
    <property type="molecule type" value="Genomic_DNA"/>
</dbReference>
<accession>A0AAD9NCZ5</accession>
<feature type="domain" description="Peptidase S1" evidence="3">
    <location>
        <begin position="193"/>
        <end position="344"/>
    </location>
</feature>